<accession>A0A385JMS1</accession>
<dbReference type="SUPFAM" id="SSF56784">
    <property type="entry name" value="HAD-like"/>
    <property type="match status" value="1"/>
</dbReference>
<dbReference type="EMBL" id="KY710702">
    <property type="protein sequence ID" value="AXY99586.1"/>
    <property type="molecule type" value="Genomic_DNA"/>
</dbReference>
<keyword evidence="1" id="KW-0479">Metal-binding</keyword>
<proteinExistence type="predicted"/>
<dbReference type="AlphaFoldDB" id="A0A385JMS1"/>
<sequence>MMLIKIINQIIFKLFKKDILRILYISTLKNRNIFSVMSDAKEFAENIDYNQKVLDIINTYKTQGYQIILLSASIEPVVTAICHYLSYDGCFSSKLNILNEKYTTGISLDLLDVKDEIIKDKYNNRKRHLVMISDNFGDSKCIPYLDEYIPVILNKKSKSFWKQFNLKNSIDLRK</sequence>
<dbReference type="InterPro" id="IPR036412">
    <property type="entry name" value="HAD-like_sf"/>
</dbReference>
<evidence type="ECO:0000313" key="2">
    <source>
        <dbReference type="EMBL" id="AXY99586.1"/>
    </source>
</evidence>
<protein>
    <recommendedName>
        <fullName evidence="3">Haloacid dehalogenase-like hydrolase</fullName>
    </recommendedName>
</protein>
<dbReference type="GO" id="GO:0046872">
    <property type="term" value="F:metal ion binding"/>
    <property type="evidence" value="ECO:0007669"/>
    <property type="project" value="UniProtKB-KW"/>
</dbReference>
<reference evidence="2" key="1">
    <citation type="journal article" date="2017" name="PLoS ONE">
        <title>Genetic diversity of the O antigens of Proteus species and the development of a suspension array for molecular serotyping.</title>
        <authorList>
            <person name="Yu X."/>
            <person name="Torzewska A."/>
            <person name="Zhang X."/>
            <person name="Yin Z."/>
            <person name="Drzewiecka D."/>
            <person name="Cao H."/>
            <person name="Liu B."/>
            <person name="Knirel Y.A."/>
            <person name="Rozalski A."/>
            <person name="Wang L."/>
        </authorList>
    </citation>
    <scope>NUCLEOTIDE SEQUENCE</scope>
    <source>
        <strain evidence="2">PrK 48/57</strain>
    </source>
</reference>
<dbReference type="InterPro" id="IPR023214">
    <property type="entry name" value="HAD_sf"/>
</dbReference>
<organism evidence="2">
    <name type="scientific">Proteus vulgaris</name>
    <dbReference type="NCBI Taxonomy" id="585"/>
    <lineage>
        <taxon>Bacteria</taxon>
        <taxon>Pseudomonadati</taxon>
        <taxon>Pseudomonadota</taxon>
        <taxon>Gammaproteobacteria</taxon>
        <taxon>Enterobacterales</taxon>
        <taxon>Morganellaceae</taxon>
        <taxon>Proteus</taxon>
    </lineage>
</organism>
<evidence type="ECO:0008006" key="3">
    <source>
        <dbReference type="Google" id="ProtNLM"/>
    </source>
</evidence>
<evidence type="ECO:0000256" key="1">
    <source>
        <dbReference type="ARBA" id="ARBA00022723"/>
    </source>
</evidence>
<dbReference type="Gene3D" id="3.40.50.1000">
    <property type="entry name" value="HAD superfamily/HAD-like"/>
    <property type="match status" value="1"/>
</dbReference>
<name>A0A385JMS1_PROVU</name>